<evidence type="ECO:0000313" key="2">
    <source>
        <dbReference type="EMBL" id="SFL20244.1"/>
    </source>
</evidence>
<organism evidence="1 3">
    <name type="scientific">Streptococcus equinus JB1</name>
    <dbReference type="NCBI Taxonomy" id="1294274"/>
    <lineage>
        <taxon>Bacteria</taxon>
        <taxon>Bacillati</taxon>
        <taxon>Bacillota</taxon>
        <taxon>Bacilli</taxon>
        <taxon>Lactobacillales</taxon>
        <taxon>Streptococcaceae</taxon>
        <taxon>Streptococcus</taxon>
    </lineage>
</organism>
<evidence type="ECO:0000313" key="1">
    <source>
        <dbReference type="EMBL" id="KFN86534.1"/>
    </source>
</evidence>
<gene>
    <name evidence="1" type="ORF">H702_09110</name>
    <name evidence="2" type="ORF">SAMN02910290_00852</name>
</gene>
<accession>A0A091BPA5</accession>
<dbReference type="Proteomes" id="UP000029382">
    <property type="component" value="Unassembled WGS sequence"/>
</dbReference>
<sequence>MKEELVKAEIMCPFCGMYTVLKIKNHRKSASCPACSKRLYLKRTNNKDFYFRADEAFGMRNITREFEEMFEEEKSD</sequence>
<dbReference type="EMBL" id="AUZH01000033">
    <property type="protein sequence ID" value="KFN86534.1"/>
    <property type="molecule type" value="Genomic_DNA"/>
</dbReference>
<protein>
    <submittedName>
        <fullName evidence="1">Uncharacterized protein</fullName>
    </submittedName>
</protein>
<evidence type="ECO:0000313" key="4">
    <source>
        <dbReference type="Proteomes" id="UP000182793"/>
    </source>
</evidence>
<dbReference type="RefSeq" id="WP_039697371.1">
    <property type="nucleotide sequence ID" value="NZ_AUZH01000033.1"/>
</dbReference>
<proteinExistence type="predicted"/>
<reference evidence="2 4" key="2">
    <citation type="submission" date="2016-10" db="EMBL/GenBank/DDBJ databases">
        <authorList>
            <person name="Varghese N."/>
            <person name="Submissions S."/>
        </authorList>
    </citation>
    <scope>NUCLEOTIDE SEQUENCE [LARGE SCALE GENOMIC DNA]</scope>
    <source>
        <strain evidence="2 4">JB1</strain>
    </source>
</reference>
<dbReference type="AlphaFoldDB" id="A0A091BPA5"/>
<reference evidence="1 3" key="1">
    <citation type="journal article" date="2014" name="Genome Announc.">
        <title>Draft Genome Sequences of Streptococcus bovis Strains ATCC 33317 and JB1.</title>
        <authorList>
            <person name="Benahmed F.H."/>
            <person name="Gopinath G.R."/>
            <person name="Harbottle H."/>
            <person name="Cotta M.A."/>
            <person name="Luo Y."/>
            <person name="Henderson C."/>
            <person name="Teri P."/>
            <person name="Soppet D."/>
            <person name="Rasmussen M."/>
            <person name="Whitehead T.R."/>
            <person name="Davidson M."/>
        </authorList>
    </citation>
    <scope>NUCLEOTIDE SEQUENCE [LARGE SCALE GENOMIC DNA]</scope>
    <source>
        <strain evidence="1 3">JB1</strain>
    </source>
</reference>
<dbReference type="EMBL" id="FOTG01000004">
    <property type="protein sequence ID" value="SFL20244.1"/>
    <property type="molecule type" value="Genomic_DNA"/>
</dbReference>
<keyword evidence="4" id="KW-1185">Reference proteome</keyword>
<dbReference type="Proteomes" id="UP000182793">
    <property type="component" value="Unassembled WGS sequence"/>
</dbReference>
<name>A0A091BPA5_STREI</name>
<comment type="caution">
    <text evidence="1">The sequence shown here is derived from an EMBL/GenBank/DDBJ whole genome shotgun (WGS) entry which is preliminary data.</text>
</comment>
<evidence type="ECO:0000313" key="3">
    <source>
        <dbReference type="Proteomes" id="UP000029382"/>
    </source>
</evidence>